<feature type="DNA-binding region" description="H-T-H motif" evidence="2">
    <location>
        <begin position="40"/>
        <end position="59"/>
    </location>
</feature>
<dbReference type="PANTHER" id="PTHR30055">
    <property type="entry name" value="HTH-TYPE TRANSCRIPTIONAL REGULATOR RUTR"/>
    <property type="match status" value="1"/>
</dbReference>
<dbReference type="Gene3D" id="1.10.357.10">
    <property type="entry name" value="Tetracycline Repressor, domain 2"/>
    <property type="match status" value="1"/>
</dbReference>
<dbReference type="SUPFAM" id="SSF46689">
    <property type="entry name" value="Homeodomain-like"/>
    <property type="match status" value="1"/>
</dbReference>
<evidence type="ECO:0000256" key="1">
    <source>
        <dbReference type="ARBA" id="ARBA00023125"/>
    </source>
</evidence>
<evidence type="ECO:0000259" key="3">
    <source>
        <dbReference type="PROSITE" id="PS50977"/>
    </source>
</evidence>
<feature type="domain" description="HTH tetR-type" evidence="3">
    <location>
        <begin position="17"/>
        <end position="77"/>
    </location>
</feature>
<gene>
    <name evidence="4" type="ORF">Mco01_76390</name>
</gene>
<accession>A0ABQ4GC25</accession>
<evidence type="ECO:0000313" key="4">
    <source>
        <dbReference type="EMBL" id="GIH44639.1"/>
    </source>
</evidence>
<reference evidence="4 5" key="1">
    <citation type="submission" date="2021-01" db="EMBL/GenBank/DDBJ databases">
        <title>Whole genome shotgun sequence of Microbispora corallina NBRC 16416.</title>
        <authorList>
            <person name="Komaki H."/>
            <person name="Tamura T."/>
        </authorList>
    </citation>
    <scope>NUCLEOTIDE SEQUENCE [LARGE SCALE GENOMIC DNA]</scope>
    <source>
        <strain evidence="4 5">NBRC 16416</strain>
    </source>
</reference>
<proteinExistence type="predicted"/>
<dbReference type="RefSeq" id="WP_239104222.1">
    <property type="nucleotide sequence ID" value="NZ_BAAAGP010000023.1"/>
</dbReference>
<dbReference type="InterPro" id="IPR041483">
    <property type="entry name" value="TetR_C_34"/>
</dbReference>
<dbReference type="Pfam" id="PF00440">
    <property type="entry name" value="TetR_N"/>
    <property type="match status" value="1"/>
</dbReference>
<protein>
    <submittedName>
        <fullName evidence="4">TetR family transcriptional regulator</fullName>
    </submittedName>
</protein>
<comment type="caution">
    <text evidence="4">The sequence shown here is derived from an EMBL/GenBank/DDBJ whole genome shotgun (WGS) entry which is preliminary data.</text>
</comment>
<dbReference type="InterPro" id="IPR009057">
    <property type="entry name" value="Homeodomain-like_sf"/>
</dbReference>
<dbReference type="PROSITE" id="PS50977">
    <property type="entry name" value="HTH_TETR_2"/>
    <property type="match status" value="1"/>
</dbReference>
<keyword evidence="1 2" id="KW-0238">DNA-binding</keyword>
<organism evidence="4 5">
    <name type="scientific">Microbispora corallina</name>
    <dbReference type="NCBI Taxonomy" id="83302"/>
    <lineage>
        <taxon>Bacteria</taxon>
        <taxon>Bacillati</taxon>
        <taxon>Actinomycetota</taxon>
        <taxon>Actinomycetes</taxon>
        <taxon>Streptosporangiales</taxon>
        <taxon>Streptosporangiaceae</taxon>
        <taxon>Microbispora</taxon>
    </lineage>
</organism>
<dbReference type="EMBL" id="BOOC01000066">
    <property type="protein sequence ID" value="GIH44639.1"/>
    <property type="molecule type" value="Genomic_DNA"/>
</dbReference>
<dbReference type="InterPro" id="IPR050109">
    <property type="entry name" value="HTH-type_TetR-like_transc_reg"/>
</dbReference>
<sequence>MSTRAAFQRARRPEQVEERRRAILDVASALLGERPIAEISLTELSERVGLAKSNVLRYFDSREAIFLEVLGRAWSAWLDEVGTDLRTPGDGHDAGPYGREAAVASAIAASLLERPLLCELISAMAAVLERNVSIGTARIFKRQATENTGRLADLVRERIPELTEAGAAHFAGAVFVLVAGMWPFATPPEAVAAVSAELGAPPAREMFADGLREGLTNQLVGLVVRTEAR</sequence>
<evidence type="ECO:0000313" key="5">
    <source>
        <dbReference type="Proteomes" id="UP000603904"/>
    </source>
</evidence>
<keyword evidence="5" id="KW-1185">Reference proteome</keyword>
<dbReference type="PANTHER" id="PTHR30055:SF226">
    <property type="entry name" value="HTH-TYPE TRANSCRIPTIONAL REGULATOR PKSA"/>
    <property type="match status" value="1"/>
</dbReference>
<dbReference type="InterPro" id="IPR001647">
    <property type="entry name" value="HTH_TetR"/>
</dbReference>
<name>A0ABQ4GC25_9ACTN</name>
<dbReference type="Proteomes" id="UP000603904">
    <property type="component" value="Unassembled WGS sequence"/>
</dbReference>
<evidence type="ECO:0000256" key="2">
    <source>
        <dbReference type="PROSITE-ProRule" id="PRU00335"/>
    </source>
</evidence>
<dbReference type="Pfam" id="PF17929">
    <property type="entry name" value="TetR_C_34"/>
    <property type="match status" value="1"/>
</dbReference>